<feature type="region of interest" description="Disordered" evidence="1">
    <location>
        <begin position="127"/>
        <end position="162"/>
    </location>
</feature>
<evidence type="ECO:0000313" key="2">
    <source>
        <dbReference type="EMBL" id="KAJ8903415.1"/>
    </source>
</evidence>
<dbReference type="Proteomes" id="UP001157974">
    <property type="component" value="Unassembled WGS sequence"/>
</dbReference>
<proteinExistence type="predicted"/>
<comment type="caution">
    <text evidence="2">The sequence shown here is derived from an EMBL/GenBank/DDBJ whole genome shotgun (WGS) entry which is preliminary data.</text>
</comment>
<feature type="region of interest" description="Disordered" evidence="1">
    <location>
        <begin position="313"/>
        <end position="355"/>
    </location>
</feature>
<dbReference type="AlphaFoldDB" id="A0AAV8ULI3"/>
<feature type="compositionally biased region" description="Polar residues" evidence="1">
    <location>
        <begin position="332"/>
        <end position="343"/>
    </location>
</feature>
<evidence type="ECO:0000256" key="1">
    <source>
        <dbReference type="SAM" id="MobiDB-lite"/>
    </source>
</evidence>
<protein>
    <submittedName>
        <fullName evidence="2">Uncharacterized protein</fullName>
    </submittedName>
</protein>
<keyword evidence="3" id="KW-1185">Reference proteome</keyword>
<feature type="region of interest" description="Disordered" evidence="1">
    <location>
        <begin position="604"/>
        <end position="697"/>
    </location>
</feature>
<name>A0AAV8ULI3_9RHOD</name>
<reference evidence="2 3" key="1">
    <citation type="journal article" date="2023" name="Nat. Commun.">
        <title>Origin of minicircular mitochondrial genomes in red algae.</title>
        <authorList>
            <person name="Lee Y."/>
            <person name="Cho C.H."/>
            <person name="Lee Y.M."/>
            <person name="Park S.I."/>
            <person name="Yang J.H."/>
            <person name="West J.A."/>
            <person name="Bhattacharya D."/>
            <person name="Yoon H.S."/>
        </authorList>
    </citation>
    <scope>NUCLEOTIDE SEQUENCE [LARGE SCALE GENOMIC DNA]</scope>
    <source>
        <strain evidence="2 3">CCMP1338</strain>
        <tissue evidence="2">Whole cell</tissue>
    </source>
</reference>
<feature type="region of interest" description="Disordered" evidence="1">
    <location>
        <begin position="756"/>
        <end position="782"/>
    </location>
</feature>
<organism evidence="2 3">
    <name type="scientific">Rhodosorus marinus</name>
    <dbReference type="NCBI Taxonomy" id="101924"/>
    <lineage>
        <taxon>Eukaryota</taxon>
        <taxon>Rhodophyta</taxon>
        <taxon>Stylonematophyceae</taxon>
        <taxon>Stylonematales</taxon>
        <taxon>Stylonemataceae</taxon>
        <taxon>Rhodosorus</taxon>
    </lineage>
</organism>
<gene>
    <name evidence="2" type="ORF">NDN08_004523</name>
</gene>
<feature type="region of interest" description="Disordered" evidence="1">
    <location>
        <begin position="224"/>
        <end position="276"/>
    </location>
</feature>
<feature type="region of interest" description="Disordered" evidence="1">
    <location>
        <begin position="568"/>
        <end position="590"/>
    </location>
</feature>
<accession>A0AAV8ULI3</accession>
<feature type="compositionally biased region" description="Basic and acidic residues" evidence="1">
    <location>
        <begin position="261"/>
        <end position="270"/>
    </location>
</feature>
<evidence type="ECO:0000313" key="3">
    <source>
        <dbReference type="Proteomes" id="UP001157974"/>
    </source>
</evidence>
<sequence length="911" mass="97815">MEPVAFVGDVCGLRQRGRKILICAEDKENFIIERAKKDLEVTQEFFRTAFQADGAPVVLKSNTAKSAAKKIRKGLEEVEKASIRGANSLQLAAGVVLTLFSGIVGGAKTLGTTIRKELRLEAVEDIEEAEQDDSTDSNSITKKTEGGKVKTRRRPTRGKTSERMIMGSFRWQVVPEDVKRQLGSEDFIQLLNRQRQEYKITMKTSISSAKKGMHSRVTEHLLRAAKNDSGNKTAAFPAGSQELERSKPSSSPKEGTKRRRGGPEGTRKGDGINVNDVVKSVQSSWTVLERQSKDLPAPAKTFFTKVVSEVLLNNKSPPSDRKTRSRIGSAEGSISETQSNTKPDPQLRQDGGKAMELSSGPEMLTLLASGAFFVVTANGHDLTSVMAASTASIGTAMAVMRAQGSRVLPLHMTTLGASRKSSALKNSVFRKKASEATSPVQAYPEVKKMAPKKLRPVQADSVVEEIESKTSSPVQVDPVIKKLASKTTSPVQADPVIKETASKASRPVPADPVVEEIESKTSRPVQADPVVGEIESKTSSPVQVDPVIKKMASKTTIPAEADPVIKETASKTSRPVQADPVVEEIESKRSSPVQVDPVIKKVASKTTSPAEADPVIKETASKASRPVQADPVVKKPESKTSRPVQADPVVEELESKTSSTVQVDPAVEKRASTKSRPAQAAPVAKKTSKTSSPVQADPVVEEIESKTSSPVQADPVVEEIESKTSSPIQVDPVVKKLTSKTTSPVQAGPVIKETASKLSSPVQADPVLTEPNKNSKAIPLVPREDGGKLQKGLFTVENLFSTAGERSETKTQGVASGDLVVIAEDIGDEANANNSIIIDANAFTVPIELTDLSPPVHLALLAILDEGLYTAEVVLSRAKSRILRSGFGIDVADDVEMLSTFRQHYEENDLL</sequence>
<dbReference type="EMBL" id="JAMWBK010000007">
    <property type="protein sequence ID" value="KAJ8903415.1"/>
    <property type="molecule type" value="Genomic_DNA"/>
</dbReference>